<feature type="compositionally biased region" description="Polar residues" evidence="1">
    <location>
        <begin position="204"/>
        <end position="215"/>
    </location>
</feature>
<name>A0A8S3WGA5_PARAO</name>
<dbReference type="Pfam" id="PF01607">
    <property type="entry name" value="CBM_14"/>
    <property type="match status" value="1"/>
</dbReference>
<feature type="region of interest" description="Disordered" evidence="1">
    <location>
        <begin position="923"/>
        <end position="949"/>
    </location>
</feature>
<comment type="caution">
    <text evidence="3">The sequence shown here is derived from an EMBL/GenBank/DDBJ whole genome shotgun (WGS) entry which is preliminary data.</text>
</comment>
<feature type="region of interest" description="Disordered" evidence="1">
    <location>
        <begin position="613"/>
        <end position="693"/>
    </location>
</feature>
<evidence type="ECO:0000259" key="2">
    <source>
        <dbReference type="PROSITE" id="PS50940"/>
    </source>
</evidence>
<gene>
    <name evidence="3" type="ORF">PAPOLLO_LOCUS6112</name>
</gene>
<feature type="compositionally biased region" description="Low complexity" evidence="1">
    <location>
        <begin position="138"/>
        <end position="153"/>
    </location>
</feature>
<dbReference type="Proteomes" id="UP000691718">
    <property type="component" value="Unassembled WGS sequence"/>
</dbReference>
<feature type="compositionally biased region" description="Basic residues" evidence="1">
    <location>
        <begin position="154"/>
        <end position="164"/>
    </location>
</feature>
<dbReference type="GO" id="GO:0008061">
    <property type="term" value="F:chitin binding"/>
    <property type="evidence" value="ECO:0007669"/>
    <property type="project" value="InterPro"/>
</dbReference>
<feature type="compositionally biased region" description="Polar residues" evidence="1">
    <location>
        <begin position="588"/>
        <end position="603"/>
    </location>
</feature>
<feature type="compositionally biased region" description="Basic and acidic residues" evidence="1">
    <location>
        <begin position="628"/>
        <end position="649"/>
    </location>
</feature>
<feature type="compositionally biased region" description="Polar residues" evidence="1">
    <location>
        <begin position="840"/>
        <end position="854"/>
    </location>
</feature>
<proteinExistence type="predicted"/>
<feature type="domain" description="Chitin-binding type-2" evidence="2">
    <location>
        <begin position="1045"/>
        <end position="1104"/>
    </location>
</feature>
<evidence type="ECO:0000313" key="3">
    <source>
        <dbReference type="EMBL" id="CAG4959225.1"/>
    </source>
</evidence>
<organism evidence="3 4">
    <name type="scientific">Parnassius apollo</name>
    <name type="common">Apollo butterfly</name>
    <name type="synonym">Papilio apollo</name>
    <dbReference type="NCBI Taxonomy" id="110799"/>
    <lineage>
        <taxon>Eukaryota</taxon>
        <taxon>Metazoa</taxon>
        <taxon>Ecdysozoa</taxon>
        <taxon>Arthropoda</taxon>
        <taxon>Hexapoda</taxon>
        <taxon>Insecta</taxon>
        <taxon>Pterygota</taxon>
        <taxon>Neoptera</taxon>
        <taxon>Endopterygota</taxon>
        <taxon>Lepidoptera</taxon>
        <taxon>Glossata</taxon>
        <taxon>Ditrysia</taxon>
        <taxon>Papilionoidea</taxon>
        <taxon>Papilionidae</taxon>
        <taxon>Parnassiinae</taxon>
        <taxon>Parnassini</taxon>
        <taxon>Parnassius</taxon>
        <taxon>Parnassius</taxon>
    </lineage>
</organism>
<dbReference type="OrthoDB" id="73875at2759"/>
<evidence type="ECO:0000256" key="1">
    <source>
        <dbReference type="SAM" id="MobiDB-lite"/>
    </source>
</evidence>
<feature type="compositionally biased region" description="Low complexity" evidence="1">
    <location>
        <begin position="927"/>
        <end position="941"/>
    </location>
</feature>
<dbReference type="EMBL" id="CAJQZP010000393">
    <property type="protein sequence ID" value="CAG4959225.1"/>
    <property type="molecule type" value="Genomic_DNA"/>
</dbReference>
<feature type="compositionally biased region" description="Polar residues" evidence="1">
    <location>
        <begin position="676"/>
        <end position="693"/>
    </location>
</feature>
<accession>A0A8S3WGA5</accession>
<feature type="compositionally biased region" description="Polar residues" evidence="1">
    <location>
        <begin position="491"/>
        <end position="502"/>
    </location>
</feature>
<feature type="region of interest" description="Disordered" evidence="1">
    <location>
        <begin position="834"/>
        <end position="854"/>
    </location>
</feature>
<dbReference type="PROSITE" id="PS50940">
    <property type="entry name" value="CHIT_BIND_II"/>
    <property type="match status" value="1"/>
</dbReference>
<feature type="region of interest" description="Disordered" evidence="1">
    <location>
        <begin position="588"/>
        <end position="607"/>
    </location>
</feature>
<feature type="region of interest" description="Disordered" evidence="1">
    <location>
        <begin position="491"/>
        <end position="520"/>
    </location>
</feature>
<feature type="compositionally biased region" description="Low complexity" evidence="1">
    <location>
        <begin position="165"/>
        <end position="186"/>
    </location>
</feature>
<dbReference type="AlphaFoldDB" id="A0A8S3WGA5"/>
<feature type="compositionally biased region" description="Polar residues" evidence="1">
    <location>
        <begin position="110"/>
        <end position="127"/>
    </location>
</feature>
<feature type="compositionally biased region" description="Polar residues" evidence="1">
    <location>
        <begin position="68"/>
        <end position="83"/>
    </location>
</feature>
<dbReference type="GO" id="GO:0005576">
    <property type="term" value="C:extracellular region"/>
    <property type="evidence" value="ECO:0007669"/>
    <property type="project" value="InterPro"/>
</dbReference>
<feature type="region of interest" description="Disordered" evidence="1">
    <location>
        <begin position="68"/>
        <end position="256"/>
    </location>
</feature>
<evidence type="ECO:0000313" key="4">
    <source>
        <dbReference type="Proteomes" id="UP000691718"/>
    </source>
</evidence>
<sequence length="1107" mass="123505">MNSPITDTSIEPLPFATAYSKNVLSKAVSLRDTGPIGNVTRSNFFRRTKPTTVPVTTDANTAATDNIETSTNKYNSRGNSTFKSQKDGAEKEVDEKTREEEKDAEIQTRRPYSNRTAARNDQTTPRNFTRRRLGGAYTTSRSISSTTAAPISRRPFRVASRRRPVSTTKTTSTTTTSTTTTTQSTTNVLDSEEFLQHIEDTESIENQSKSSGSNTKNRKIQRRPLISLKVEQDQNPAATSEEEKKRQSKKYSSSFKQNQLDEVLRLKAQDAYDVDIDPTTEGKFTVEGYSAETAVALAAHQLLEAPVPIVHDYEYEEKSSRSTLRNTKKLNYTTDYNKEVKKTPSYPISYSTTPNYDVATQNNNIQTSTDPVVSSDLLESLLPSTGAFKASQPAGFTAPTITNPGLSGVSRIFGPSTVRYLSTTDQNTATHNINPLDDRYTENSEKYLKTPPSTIQYVSTINKYTGDSYDSTPTDRYVDISETSQTLTRTDITGNRRPTTGRNFPDIETPQTFPPPTPSTNRYFDTNNGFTGIPQGPSVINEPTSSTDKYTDGFQTAGPSTLDYLDSTRYTGTSQRLNPTNRFTVTSEKFTDVSRSPSPSTATYFEDGKYTSISQDETPKTKTLLPRLNKDKSKYSQNERYRSKEDHLQINKLNNTTEAISSSTGRSVGSRKRRPSTNSYTAQPTTDSSSTFGYTVTSAYTNAPRRTRPLMSKYTDVITETPVILQNSGPTIGLPDISEKFTETPSTVRPSTDIYSEAFEKTTETPFVSTDTVIASKKYSEVSRSPSTSTYVESVKKHEELNEGDVSTDRYFTSNGQYTGIVQDHQSSTAKYFTTEERSQSVSPSSTKYPSTTDKYVSGPIDDFSYSTAGYSQSQEPSHFTREYLLASPVTKTYDDEYQYLSPVNSNQPSSTTRKLARKKTIFRRISTTASPSSTTTTTTPEPRRVASRKPFEKIRKVQKVEDLKKQTVQEEQQLVSEEQPVKEIQTAQRVRTVQRVQPVRKVETSEPNTVSRPIGSYDYYDDSEEKIIQKYEEETKVILHGKGNIECLDIGNFPHPSSCKKFISCARMESGALLGWEYVCPKGLSFDPVGSICNWSAGLGCNEKDS</sequence>
<feature type="compositionally biased region" description="Polar residues" evidence="1">
    <location>
        <begin position="651"/>
        <end position="667"/>
    </location>
</feature>
<dbReference type="SMART" id="SM00494">
    <property type="entry name" value="ChtBD2"/>
    <property type="match status" value="1"/>
</dbReference>
<feature type="compositionally biased region" description="Basic and acidic residues" evidence="1">
    <location>
        <begin position="84"/>
        <end position="108"/>
    </location>
</feature>
<reference evidence="3" key="1">
    <citation type="submission" date="2021-04" db="EMBL/GenBank/DDBJ databases">
        <authorList>
            <person name="Tunstrom K."/>
        </authorList>
    </citation>
    <scope>NUCLEOTIDE SEQUENCE</scope>
</reference>
<keyword evidence="4" id="KW-1185">Reference proteome</keyword>
<protein>
    <submittedName>
        <fullName evidence="3">(apollo) hypothetical protein</fullName>
    </submittedName>
</protein>
<dbReference type="InterPro" id="IPR002557">
    <property type="entry name" value="Chitin-bd_dom"/>
</dbReference>